<protein>
    <submittedName>
        <fullName evidence="3">Pimeloyl-ACP methyl ester carboxylesterase</fullName>
    </submittedName>
</protein>
<evidence type="ECO:0000313" key="3">
    <source>
        <dbReference type="EMBL" id="ROR46578.1"/>
    </source>
</evidence>
<feature type="region of interest" description="Disordered" evidence="1">
    <location>
        <begin position="238"/>
        <end position="263"/>
    </location>
</feature>
<dbReference type="AlphaFoldDB" id="A0A8G1XEV6"/>
<dbReference type="EMBL" id="RJVJ01000001">
    <property type="protein sequence ID" value="ROR46578.1"/>
    <property type="molecule type" value="Genomic_DNA"/>
</dbReference>
<proteinExistence type="predicted"/>
<dbReference type="OrthoDB" id="3366509at2"/>
<dbReference type="InterPro" id="IPR046879">
    <property type="entry name" value="KANL3/Tex30_Abhydrolase"/>
</dbReference>
<evidence type="ECO:0000259" key="2">
    <source>
        <dbReference type="Pfam" id="PF20408"/>
    </source>
</evidence>
<accession>A0A8G1XEV6</accession>
<name>A0A8G1XEV6_9ACTN</name>
<feature type="domain" description="KANL3/Tex30 alpha/beta hydrolase-like" evidence="2">
    <location>
        <begin position="99"/>
        <end position="173"/>
    </location>
</feature>
<dbReference type="SUPFAM" id="SSF53474">
    <property type="entry name" value="alpha/beta-Hydrolases"/>
    <property type="match status" value="1"/>
</dbReference>
<evidence type="ECO:0000313" key="4">
    <source>
        <dbReference type="Proteomes" id="UP000267408"/>
    </source>
</evidence>
<evidence type="ECO:0000256" key="1">
    <source>
        <dbReference type="SAM" id="MobiDB-lite"/>
    </source>
</evidence>
<reference evidence="3 4" key="1">
    <citation type="submission" date="2018-11" db="EMBL/GenBank/DDBJ databases">
        <title>Sequencing the genomes of 1000 actinobacteria strains.</title>
        <authorList>
            <person name="Klenk H.-P."/>
        </authorList>
    </citation>
    <scope>NUCLEOTIDE SEQUENCE [LARGE SCALE GENOMIC DNA]</scope>
    <source>
        <strain evidence="3 4">DSM 44780</strain>
    </source>
</reference>
<dbReference type="Pfam" id="PF20408">
    <property type="entry name" value="Abhydrolase_11"/>
    <property type="match status" value="1"/>
</dbReference>
<dbReference type="RefSeq" id="WP_123559271.1">
    <property type="nucleotide sequence ID" value="NZ_RJVJ01000001.1"/>
</dbReference>
<dbReference type="Proteomes" id="UP000267408">
    <property type="component" value="Unassembled WGS sequence"/>
</dbReference>
<organism evidence="3 4">
    <name type="scientific">Kitasatospora cineracea</name>
    <dbReference type="NCBI Taxonomy" id="88074"/>
    <lineage>
        <taxon>Bacteria</taxon>
        <taxon>Bacillati</taxon>
        <taxon>Actinomycetota</taxon>
        <taxon>Actinomycetes</taxon>
        <taxon>Kitasatosporales</taxon>
        <taxon>Streptomycetaceae</taxon>
        <taxon>Kitasatospora</taxon>
    </lineage>
</organism>
<gene>
    <name evidence="3" type="ORF">EDD39_4860</name>
</gene>
<comment type="caution">
    <text evidence="3">The sequence shown here is derived from an EMBL/GenBank/DDBJ whole genome shotgun (WGS) entry which is preliminary data.</text>
</comment>
<dbReference type="InterPro" id="IPR029058">
    <property type="entry name" value="AB_hydrolase_fold"/>
</dbReference>
<sequence>MGGRVAVRSGGAAVGAAHRALSWRVLPPSPEAAVLVLHGGKEHGAAPPPVLNLPGLRMVPFARAVQSGAKAAGGRSLAVGTVRYRCRGWNGERADAARDAEAALSELVEQLGPVPTVLIGHSMGGRAALRAAAHPCVRGVVALAPWCPQDEPTAHLEGRSVLMLHGDRDKITAPGDTDLFALRARGHGARVAGYRVLGSGHTLMRRAGDWHRAAAALALALLDLGPLPEEVGAALALPGQAPDGQAPNGQAPDGLHLPLLGRR</sequence>
<dbReference type="Gene3D" id="3.40.50.1820">
    <property type="entry name" value="alpha/beta hydrolase"/>
    <property type="match status" value="1"/>
</dbReference>